<keyword evidence="1" id="KW-0812">Transmembrane</keyword>
<keyword evidence="1" id="KW-0472">Membrane</keyword>
<dbReference type="EMBL" id="CP032094">
    <property type="protein sequence ID" value="AXY03173.1"/>
    <property type="molecule type" value="Genomic_DNA"/>
</dbReference>
<evidence type="ECO:0000313" key="2">
    <source>
        <dbReference type="EMBL" id="AXY03173.1"/>
    </source>
</evidence>
<keyword evidence="3" id="KW-1185">Reference proteome</keyword>
<sequence>MKDNRSKFLALSSAVVFALAIAALKFESTLGLMPILVAIAAFFVCVINTSMHLSGVKRDES</sequence>
<gene>
    <name evidence="2" type="ORF">D1115_19960</name>
</gene>
<accession>A0ABN5PLK0</accession>
<evidence type="ECO:0000313" key="3">
    <source>
        <dbReference type="Proteomes" id="UP000262832"/>
    </source>
</evidence>
<protein>
    <submittedName>
        <fullName evidence="2">Uncharacterized protein</fullName>
    </submittedName>
</protein>
<evidence type="ECO:0000256" key="1">
    <source>
        <dbReference type="SAM" id="Phobius"/>
    </source>
</evidence>
<reference evidence="2 3" key="1">
    <citation type="submission" date="2018-08" db="EMBL/GenBank/DDBJ databases">
        <title>Genomic taxonomy of the Vibrionaceae family.</title>
        <authorList>
            <person name="Gomez-Gil B."/>
            <person name="Tanaka M."/>
            <person name="Sawabe T."/>
            <person name="Enciso-Ibarra K."/>
        </authorList>
    </citation>
    <scope>NUCLEOTIDE SEQUENCE [LARGE SCALE GENOMIC DNA]</scope>
    <source>
        <strain evidence="2 3">CAIM 1831</strain>
    </source>
</reference>
<dbReference type="RefSeq" id="WP_128813069.1">
    <property type="nucleotide sequence ID" value="NZ_AP019850.1"/>
</dbReference>
<organism evidence="2 3">
    <name type="scientific">Vibrio alfacsensis</name>
    <dbReference type="NCBI Taxonomy" id="1074311"/>
    <lineage>
        <taxon>Bacteria</taxon>
        <taxon>Pseudomonadati</taxon>
        <taxon>Pseudomonadota</taxon>
        <taxon>Gammaproteobacteria</taxon>
        <taxon>Vibrionales</taxon>
        <taxon>Vibrionaceae</taxon>
        <taxon>Vibrio</taxon>
    </lineage>
</organism>
<keyword evidence="1" id="KW-1133">Transmembrane helix</keyword>
<name>A0ABN5PLK0_9VIBR</name>
<proteinExistence type="predicted"/>
<dbReference type="Proteomes" id="UP000262832">
    <property type="component" value="Chromosome II"/>
</dbReference>
<feature type="transmembrane region" description="Helical" evidence="1">
    <location>
        <begin position="32"/>
        <end position="51"/>
    </location>
</feature>